<keyword evidence="11" id="KW-0966">Cell projection</keyword>
<evidence type="ECO:0000256" key="2">
    <source>
        <dbReference type="ARBA" id="ARBA00022475"/>
    </source>
</evidence>
<evidence type="ECO:0000256" key="6">
    <source>
        <dbReference type="ARBA" id="ARBA00023136"/>
    </source>
</evidence>
<keyword evidence="2" id="KW-1003">Cell membrane</keyword>
<feature type="transmembrane region" description="Helical" evidence="8">
    <location>
        <begin position="37"/>
        <end position="57"/>
    </location>
</feature>
<dbReference type="PANTHER" id="PTHR30433:SF3">
    <property type="entry name" value="MOTILITY PROTEIN A"/>
    <property type="match status" value="1"/>
</dbReference>
<evidence type="ECO:0000259" key="10">
    <source>
        <dbReference type="Pfam" id="PF20560"/>
    </source>
</evidence>
<feature type="transmembrane region" description="Helical" evidence="8">
    <location>
        <begin position="185"/>
        <end position="206"/>
    </location>
</feature>
<dbReference type="EMBL" id="JASKHM010000003">
    <property type="protein sequence ID" value="MEQ4481971.1"/>
    <property type="molecule type" value="Genomic_DNA"/>
</dbReference>
<dbReference type="Pfam" id="PF01618">
    <property type="entry name" value="MotA_ExbB"/>
    <property type="match status" value="1"/>
</dbReference>
<evidence type="ECO:0000256" key="1">
    <source>
        <dbReference type="ARBA" id="ARBA00004651"/>
    </source>
</evidence>
<dbReference type="InterPro" id="IPR046786">
    <property type="entry name" value="MotA_N"/>
</dbReference>
<dbReference type="RefSeq" id="WP_232185350.1">
    <property type="nucleotide sequence ID" value="NZ_JAIOAP010000004.1"/>
</dbReference>
<evidence type="ECO:0000313" key="11">
    <source>
        <dbReference type="EMBL" id="MEQ4481971.1"/>
    </source>
</evidence>
<evidence type="ECO:0000256" key="4">
    <source>
        <dbReference type="ARBA" id="ARBA00022779"/>
    </source>
</evidence>
<sequence length="268" mass="29042">MKRLDKTTSIGILAGLIALIGGFLWEGGQWQGLIEKTAILIVFGGTFAATAVSYPWSRLKRIPEALKLVFRPQEEDPQRLIDDIVEFATIARREGVLSLESHASEHVNRFLRDGIQMVVDGTDADLNRQILEVEIDAAEQRLEQQAKIFDSAGGYAPTMGIIGTVMGLIHVLGNLSDPSTLGPSIAVAFTATLYGVASANIIYLPLASKIRSRCAEQIHVLELMLEGILAIQAGENPNLIRKKLTSFLLLGDSPDLIAAKKVAADAQE</sequence>
<feature type="domain" description="Motility protein A N-terminal" evidence="10">
    <location>
        <begin position="10"/>
        <end position="85"/>
    </location>
</feature>
<dbReference type="Proteomes" id="UP001493487">
    <property type="component" value="Unassembled WGS sequence"/>
</dbReference>
<keyword evidence="4" id="KW-0283">Flagellar rotation</keyword>
<comment type="caution">
    <text evidence="11">The sequence shown here is derived from an EMBL/GenBank/DDBJ whole genome shotgun (WGS) entry which is preliminary data.</text>
</comment>
<dbReference type="Pfam" id="PF20560">
    <property type="entry name" value="MotA_N"/>
    <property type="match status" value="1"/>
</dbReference>
<reference evidence="11 12" key="1">
    <citation type="journal article" date="2023" name="Genome Announc.">
        <title>Pan-Genome Analyses of the Genus Cohnella and Proposal of the Novel Species Cohnella silvisoli sp. nov., Isolated from Forest Soil.</title>
        <authorList>
            <person name="Wang C."/>
            <person name="Mao L."/>
            <person name="Bao G."/>
            <person name="Zhu H."/>
        </authorList>
    </citation>
    <scope>NUCLEOTIDE SEQUENCE [LARGE SCALE GENOMIC DNA]</scope>
    <source>
        <strain evidence="11 12">NL03-T5-1</strain>
    </source>
</reference>
<dbReference type="InterPro" id="IPR047055">
    <property type="entry name" value="MotA-like"/>
</dbReference>
<keyword evidence="3 8" id="KW-0812">Transmembrane</keyword>
<evidence type="ECO:0000256" key="8">
    <source>
        <dbReference type="SAM" id="Phobius"/>
    </source>
</evidence>
<keyword evidence="6 8" id="KW-0472">Membrane</keyword>
<keyword evidence="5 8" id="KW-1133">Transmembrane helix</keyword>
<dbReference type="InterPro" id="IPR002898">
    <property type="entry name" value="MotA_ExbB_proton_chnl"/>
</dbReference>
<keyword evidence="7" id="KW-0813">Transport</keyword>
<evidence type="ECO:0000256" key="7">
    <source>
        <dbReference type="RuleBase" id="RU004057"/>
    </source>
</evidence>
<comment type="subcellular location">
    <subcellularLocation>
        <location evidence="1">Cell membrane</location>
        <topology evidence="1">Multi-pass membrane protein</topology>
    </subcellularLocation>
    <subcellularLocation>
        <location evidence="7">Membrane</location>
        <topology evidence="7">Multi-pass membrane protein</topology>
    </subcellularLocation>
</comment>
<keyword evidence="11" id="KW-0969">Cilium</keyword>
<evidence type="ECO:0000256" key="3">
    <source>
        <dbReference type="ARBA" id="ARBA00022692"/>
    </source>
</evidence>
<proteinExistence type="inferred from homology"/>
<keyword evidence="12" id="KW-1185">Reference proteome</keyword>
<comment type="similarity">
    <text evidence="7">Belongs to the exbB/tolQ family.</text>
</comment>
<protein>
    <submittedName>
        <fullName evidence="11">Flagellar motor protein</fullName>
    </submittedName>
</protein>
<dbReference type="PANTHER" id="PTHR30433">
    <property type="entry name" value="CHEMOTAXIS PROTEIN MOTA"/>
    <property type="match status" value="1"/>
</dbReference>
<name>A0ABV1KPH0_9BACL</name>
<feature type="transmembrane region" description="Helical" evidence="8">
    <location>
        <begin position="154"/>
        <end position="173"/>
    </location>
</feature>
<evidence type="ECO:0000259" key="9">
    <source>
        <dbReference type="Pfam" id="PF01618"/>
    </source>
</evidence>
<keyword evidence="11" id="KW-0282">Flagellum</keyword>
<dbReference type="NCBIfam" id="NF006583">
    <property type="entry name" value="PRK09109.1"/>
    <property type="match status" value="1"/>
</dbReference>
<feature type="domain" description="MotA/TolQ/ExbB proton channel" evidence="9">
    <location>
        <begin position="105"/>
        <end position="222"/>
    </location>
</feature>
<feature type="transmembrane region" description="Helical" evidence="8">
    <location>
        <begin position="7"/>
        <end position="25"/>
    </location>
</feature>
<organism evidence="11 12">
    <name type="scientific">Cohnella silvisoli</name>
    <dbReference type="NCBI Taxonomy" id="2873699"/>
    <lineage>
        <taxon>Bacteria</taxon>
        <taxon>Bacillati</taxon>
        <taxon>Bacillota</taxon>
        <taxon>Bacilli</taxon>
        <taxon>Bacillales</taxon>
        <taxon>Paenibacillaceae</taxon>
        <taxon>Cohnella</taxon>
    </lineage>
</organism>
<evidence type="ECO:0000313" key="12">
    <source>
        <dbReference type="Proteomes" id="UP001493487"/>
    </source>
</evidence>
<gene>
    <name evidence="11" type="ORF">QJS35_06150</name>
</gene>
<keyword evidence="7" id="KW-0653">Protein transport</keyword>
<evidence type="ECO:0000256" key="5">
    <source>
        <dbReference type="ARBA" id="ARBA00022989"/>
    </source>
</evidence>
<accession>A0ABV1KPH0</accession>